<dbReference type="OrthoDB" id="676979at2759"/>
<dbReference type="InterPro" id="IPR050328">
    <property type="entry name" value="Dev_Immune_Receptor"/>
</dbReference>
<feature type="signal peptide" evidence="4">
    <location>
        <begin position="1"/>
        <end position="18"/>
    </location>
</feature>
<dbReference type="PANTHER" id="PTHR24373">
    <property type="entry name" value="SLIT RELATED LEUCINE-RICH REPEAT NEURONAL PROTEIN"/>
    <property type="match status" value="1"/>
</dbReference>
<dbReference type="InterPro" id="IPR003591">
    <property type="entry name" value="Leu-rich_rpt_typical-subtyp"/>
</dbReference>
<dbReference type="Gene3D" id="3.80.10.10">
    <property type="entry name" value="Ribonuclease Inhibitor"/>
    <property type="match status" value="2"/>
</dbReference>
<reference evidence="5" key="1">
    <citation type="submission" date="2022-01" db="EMBL/GenBank/DDBJ databases">
        <authorList>
            <person name="King R."/>
        </authorList>
    </citation>
    <scope>NUCLEOTIDE SEQUENCE</scope>
</reference>
<dbReference type="PROSITE" id="PS51450">
    <property type="entry name" value="LRR"/>
    <property type="match status" value="1"/>
</dbReference>
<evidence type="ECO:0000256" key="1">
    <source>
        <dbReference type="ARBA" id="ARBA00022614"/>
    </source>
</evidence>
<dbReference type="AlphaFoldDB" id="A0A9N9ST83"/>
<organism evidence="5 6">
    <name type="scientific">Diabrotica balteata</name>
    <name type="common">Banded cucumber beetle</name>
    <dbReference type="NCBI Taxonomy" id="107213"/>
    <lineage>
        <taxon>Eukaryota</taxon>
        <taxon>Metazoa</taxon>
        <taxon>Ecdysozoa</taxon>
        <taxon>Arthropoda</taxon>
        <taxon>Hexapoda</taxon>
        <taxon>Insecta</taxon>
        <taxon>Pterygota</taxon>
        <taxon>Neoptera</taxon>
        <taxon>Endopterygota</taxon>
        <taxon>Coleoptera</taxon>
        <taxon>Polyphaga</taxon>
        <taxon>Cucujiformia</taxon>
        <taxon>Chrysomeloidea</taxon>
        <taxon>Chrysomelidae</taxon>
        <taxon>Galerucinae</taxon>
        <taxon>Diabroticina</taxon>
        <taxon>Diabroticites</taxon>
        <taxon>Diabrotica</taxon>
    </lineage>
</organism>
<proteinExistence type="predicted"/>
<dbReference type="SMART" id="SM00369">
    <property type="entry name" value="LRR_TYP"/>
    <property type="match status" value="4"/>
</dbReference>
<evidence type="ECO:0000256" key="4">
    <source>
        <dbReference type="SAM" id="SignalP"/>
    </source>
</evidence>
<evidence type="ECO:0000313" key="6">
    <source>
        <dbReference type="Proteomes" id="UP001153709"/>
    </source>
</evidence>
<sequence>MDFCAVLLVVTLCKVSMSTTPKLHIPEPVQTTTQLPTYLAQMGKGLTSIPKGAPSVRSVNYGYNNIFNLSANIFSYNGFAVLDRIQLSHNQITIIHQRAFRHLNYLKVVDLSGNNLTILDVNTFKTNANLEKLDLTTNKIRFRNRPFLKSASLTTLILSDNRIEQIFELNFTKLPKLRNLVLNSNVMFVIADHSFQPLTNLVYLSLANSGVYRLSEEMFQNGSYPKIIDVTDTPLASKFNPPLRKVKNEGVVSLINIDKYSYF</sequence>
<dbReference type="SUPFAM" id="SSF52058">
    <property type="entry name" value="L domain-like"/>
    <property type="match status" value="1"/>
</dbReference>
<dbReference type="InterPro" id="IPR001611">
    <property type="entry name" value="Leu-rich_rpt"/>
</dbReference>
<feature type="chain" id="PRO_5040110275" evidence="4">
    <location>
        <begin position="19"/>
        <end position="263"/>
    </location>
</feature>
<accession>A0A9N9ST83</accession>
<dbReference type="PANTHER" id="PTHR24373:SF275">
    <property type="entry name" value="TIR DOMAIN-CONTAINING PROTEIN"/>
    <property type="match status" value="1"/>
</dbReference>
<protein>
    <submittedName>
        <fullName evidence="5">Uncharacterized protein</fullName>
    </submittedName>
</protein>
<dbReference type="EMBL" id="OU898277">
    <property type="protein sequence ID" value="CAG9828954.1"/>
    <property type="molecule type" value="Genomic_DNA"/>
</dbReference>
<dbReference type="Proteomes" id="UP001153709">
    <property type="component" value="Chromosome 2"/>
</dbReference>
<dbReference type="InterPro" id="IPR032675">
    <property type="entry name" value="LRR_dom_sf"/>
</dbReference>
<gene>
    <name evidence="5" type="ORF">DIABBA_LOCUS2832</name>
</gene>
<keyword evidence="3" id="KW-0677">Repeat</keyword>
<keyword evidence="1" id="KW-0433">Leucine-rich repeat</keyword>
<keyword evidence="6" id="KW-1185">Reference proteome</keyword>
<evidence type="ECO:0000256" key="2">
    <source>
        <dbReference type="ARBA" id="ARBA00022729"/>
    </source>
</evidence>
<name>A0A9N9ST83_DIABA</name>
<evidence type="ECO:0000313" key="5">
    <source>
        <dbReference type="EMBL" id="CAG9828954.1"/>
    </source>
</evidence>
<dbReference type="Pfam" id="PF13855">
    <property type="entry name" value="LRR_8"/>
    <property type="match status" value="2"/>
</dbReference>
<keyword evidence="2 4" id="KW-0732">Signal</keyword>
<evidence type="ECO:0000256" key="3">
    <source>
        <dbReference type="ARBA" id="ARBA00022737"/>
    </source>
</evidence>